<dbReference type="PRINTS" id="PR00385">
    <property type="entry name" value="P450"/>
</dbReference>
<evidence type="ECO:0000313" key="15">
    <source>
        <dbReference type="EnsemblMetazoa" id="AALFPA23_002109.P1768"/>
    </source>
</evidence>
<dbReference type="GeneID" id="115259486"/>
<keyword evidence="7" id="KW-0256">Endoplasmic reticulum</keyword>
<feature type="transmembrane region" description="Helical" evidence="14">
    <location>
        <begin position="16"/>
        <end position="35"/>
    </location>
</feature>
<evidence type="ECO:0000256" key="10">
    <source>
        <dbReference type="ARBA" id="ARBA00023004"/>
    </source>
</evidence>
<keyword evidence="5 13" id="KW-0349">Heme</keyword>
<dbReference type="Gene3D" id="1.10.630.10">
    <property type="entry name" value="Cytochrome P450"/>
    <property type="match status" value="1"/>
</dbReference>
<evidence type="ECO:0000256" key="11">
    <source>
        <dbReference type="ARBA" id="ARBA00023033"/>
    </source>
</evidence>
<dbReference type="PRINTS" id="PR00463">
    <property type="entry name" value="EP450I"/>
</dbReference>
<dbReference type="CDD" id="cd11056">
    <property type="entry name" value="CYP6-like"/>
    <property type="match status" value="1"/>
</dbReference>
<keyword evidence="16" id="KW-1185">Reference proteome</keyword>
<evidence type="ECO:0000256" key="9">
    <source>
        <dbReference type="ARBA" id="ARBA00023002"/>
    </source>
</evidence>
<dbReference type="InterPro" id="IPR001128">
    <property type="entry name" value="Cyt_P450"/>
</dbReference>
<keyword evidence="8" id="KW-0492">Microsome</keyword>
<dbReference type="EnsemblMetazoa" id="AALFPA23_002109.R1768">
    <property type="protein sequence ID" value="AALFPA23_002109.P1768"/>
    <property type="gene ID" value="AALFPA23_002109"/>
</dbReference>
<evidence type="ECO:0000256" key="5">
    <source>
        <dbReference type="ARBA" id="ARBA00022617"/>
    </source>
</evidence>
<evidence type="ECO:0000256" key="3">
    <source>
        <dbReference type="ARBA" id="ARBA00004406"/>
    </source>
</evidence>
<comment type="cofactor">
    <cofactor evidence="1">
        <name>heme</name>
        <dbReference type="ChEBI" id="CHEBI:30413"/>
    </cofactor>
</comment>
<keyword evidence="10 13" id="KW-0408">Iron</keyword>
<keyword evidence="11 13" id="KW-0503">Monooxygenase</keyword>
<dbReference type="InterPro" id="IPR017972">
    <property type="entry name" value="Cyt_P450_CS"/>
</dbReference>
<dbReference type="PANTHER" id="PTHR24292:SF100">
    <property type="entry name" value="CYTOCHROME P450 6A16, ISOFORM B-RELATED"/>
    <property type="match status" value="1"/>
</dbReference>
<evidence type="ECO:0000256" key="7">
    <source>
        <dbReference type="ARBA" id="ARBA00022824"/>
    </source>
</evidence>
<dbReference type="InterPro" id="IPR050476">
    <property type="entry name" value="Insect_CytP450_Detox"/>
</dbReference>
<dbReference type="Proteomes" id="UP000069940">
    <property type="component" value="Unassembled WGS sequence"/>
</dbReference>
<keyword evidence="14" id="KW-1133">Transmembrane helix</keyword>
<accession>A0ABM1XRD0</accession>
<protein>
    <recommendedName>
        <fullName evidence="17">Cytochrome</fullName>
    </recommendedName>
</protein>
<evidence type="ECO:0000256" key="12">
    <source>
        <dbReference type="ARBA" id="ARBA00023136"/>
    </source>
</evidence>
<dbReference type="SUPFAM" id="SSF48264">
    <property type="entry name" value="Cytochrome P450"/>
    <property type="match status" value="1"/>
</dbReference>
<comment type="similarity">
    <text evidence="4 13">Belongs to the cytochrome P450 family.</text>
</comment>
<keyword evidence="9 13" id="KW-0560">Oxidoreductase</keyword>
<keyword evidence="14" id="KW-0812">Transmembrane</keyword>
<evidence type="ECO:0000256" key="1">
    <source>
        <dbReference type="ARBA" id="ARBA00001971"/>
    </source>
</evidence>
<organism evidence="15 16">
    <name type="scientific">Aedes albopictus</name>
    <name type="common">Asian tiger mosquito</name>
    <name type="synonym">Stegomyia albopicta</name>
    <dbReference type="NCBI Taxonomy" id="7160"/>
    <lineage>
        <taxon>Eukaryota</taxon>
        <taxon>Metazoa</taxon>
        <taxon>Ecdysozoa</taxon>
        <taxon>Arthropoda</taxon>
        <taxon>Hexapoda</taxon>
        <taxon>Insecta</taxon>
        <taxon>Pterygota</taxon>
        <taxon>Neoptera</taxon>
        <taxon>Endopterygota</taxon>
        <taxon>Diptera</taxon>
        <taxon>Nematocera</taxon>
        <taxon>Culicoidea</taxon>
        <taxon>Culicidae</taxon>
        <taxon>Culicinae</taxon>
        <taxon>Aedini</taxon>
        <taxon>Aedes</taxon>
        <taxon>Stegomyia</taxon>
    </lineage>
</organism>
<evidence type="ECO:0000256" key="6">
    <source>
        <dbReference type="ARBA" id="ARBA00022723"/>
    </source>
</evidence>
<dbReference type="PANTHER" id="PTHR24292">
    <property type="entry name" value="CYTOCHROME P450"/>
    <property type="match status" value="1"/>
</dbReference>
<dbReference type="RefSeq" id="XP_029715947.2">
    <property type="nucleotide sequence ID" value="XM_029860087.2"/>
</dbReference>
<evidence type="ECO:0000256" key="4">
    <source>
        <dbReference type="ARBA" id="ARBA00010617"/>
    </source>
</evidence>
<dbReference type="PROSITE" id="PS00086">
    <property type="entry name" value="CYTOCHROME_P450"/>
    <property type="match status" value="1"/>
</dbReference>
<evidence type="ECO:0000256" key="13">
    <source>
        <dbReference type="RuleBase" id="RU000461"/>
    </source>
</evidence>
<reference evidence="16" key="1">
    <citation type="journal article" date="2015" name="Proc. Natl. Acad. Sci. U.S.A.">
        <title>Genome sequence of the Asian Tiger mosquito, Aedes albopictus, reveals insights into its biology, genetics, and evolution.</title>
        <authorList>
            <person name="Chen X.G."/>
            <person name="Jiang X."/>
            <person name="Gu J."/>
            <person name="Xu M."/>
            <person name="Wu Y."/>
            <person name="Deng Y."/>
            <person name="Zhang C."/>
            <person name="Bonizzoni M."/>
            <person name="Dermauw W."/>
            <person name="Vontas J."/>
            <person name="Armbruster P."/>
            <person name="Huang X."/>
            <person name="Yang Y."/>
            <person name="Zhang H."/>
            <person name="He W."/>
            <person name="Peng H."/>
            <person name="Liu Y."/>
            <person name="Wu K."/>
            <person name="Chen J."/>
            <person name="Lirakis M."/>
            <person name="Topalis P."/>
            <person name="Van Leeuwen T."/>
            <person name="Hall A.B."/>
            <person name="Jiang X."/>
            <person name="Thorpe C."/>
            <person name="Mueller R.L."/>
            <person name="Sun C."/>
            <person name="Waterhouse R.M."/>
            <person name="Yan G."/>
            <person name="Tu Z.J."/>
            <person name="Fang X."/>
            <person name="James A.A."/>
        </authorList>
    </citation>
    <scope>NUCLEOTIDE SEQUENCE [LARGE SCALE GENOMIC DNA]</scope>
    <source>
        <strain evidence="16">Foshan</strain>
    </source>
</reference>
<keyword evidence="12 14" id="KW-0472">Membrane</keyword>
<sequence length="517" mass="59292">MIRDWSLAISTKMTPLSIGVALLCVAAYVLLNYIFGYWKRRGVRQLTPYFPFGNFTGVFLGKASFPKVCENLYERSKQWRLLGGYVLLRPVILVNDPQLVKDIMVKDFQHFHDRGPHVDEVNDPLSGHLFSLAGEKWKILRAKLTPTFTSGRLKGMFQTLVDTGVVLQNYIQKYAEGEDVVEIREILARYNTDNIASVAFGIKIDSINNPNEPFRQIGRKVFEPNFRNNMRGLITFMTPKLNQYLKIKSVDDDVERFIMRVVQETLEAREKNNIVRKDMMQLLLQLRNTGTVSVDERWDVETTAKLKKLSIGEVAAQAHVFFLAGFETSSTTMSFCLYELAKHPDIQRKVQAEIDSVTGLHDGKLSYDNINEMRYLECCIDETLRKYPPVPVLNRECTQDYKVPGMDFTIEKGTAVILQIAGLQHDPQYYPDPMQFKPERFQDPEIRNKPYAPFGDGPRVCIGMRMGKIQTKVGLSLLLSKFNFELFGHEEEELVMDPNNFVLTPVDGINLKVSCRE</sequence>
<keyword evidence="6 13" id="KW-0479">Metal-binding</keyword>
<evidence type="ECO:0008006" key="17">
    <source>
        <dbReference type="Google" id="ProtNLM"/>
    </source>
</evidence>
<dbReference type="Pfam" id="PF00067">
    <property type="entry name" value="p450"/>
    <property type="match status" value="1"/>
</dbReference>
<dbReference type="InterPro" id="IPR036396">
    <property type="entry name" value="Cyt_P450_sf"/>
</dbReference>
<evidence type="ECO:0000256" key="14">
    <source>
        <dbReference type="SAM" id="Phobius"/>
    </source>
</evidence>
<proteinExistence type="inferred from homology"/>
<comment type="subcellular location">
    <subcellularLocation>
        <location evidence="3">Endoplasmic reticulum membrane</location>
        <topology evidence="3">Peripheral membrane protein</topology>
    </subcellularLocation>
    <subcellularLocation>
        <location evidence="2">Microsome membrane</location>
        <topology evidence="2">Peripheral membrane protein</topology>
    </subcellularLocation>
</comment>
<reference evidence="15" key="2">
    <citation type="submission" date="2025-05" db="UniProtKB">
        <authorList>
            <consortium name="EnsemblMetazoa"/>
        </authorList>
    </citation>
    <scope>IDENTIFICATION</scope>
    <source>
        <strain evidence="15">Foshan</strain>
    </source>
</reference>
<name>A0ABM1XRD0_AEDAL</name>
<evidence type="ECO:0000313" key="16">
    <source>
        <dbReference type="Proteomes" id="UP000069940"/>
    </source>
</evidence>
<evidence type="ECO:0000256" key="2">
    <source>
        <dbReference type="ARBA" id="ARBA00004174"/>
    </source>
</evidence>
<dbReference type="InterPro" id="IPR002401">
    <property type="entry name" value="Cyt_P450_E_grp-I"/>
</dbReference>
<evidence type="ECO:0000256" key="8">
    <source>
        <dbReference type="ARBA" id="ARBA00022848"/>
    </source>
</evidence>